<accession>A0A2G5V5W1</accession>
<reference evidence="2" key="1">
    <citation type="submission" date="2017-10" db="EMBL/GenBank/DDBJ databases">
        <title>Rapid genome shrinkage in a self-fertile nematode reveals novel sperm competition proteins.</title>
        <authorList>
            <person name="Yin D."/>
            <person name="Schwarz E.M."/>
            <person name="Thomas C.G."/>
            <person name="Felde R.L."/>
            <person name="Korf I.F."/>
            <person name="Cutter A.D."/>
            <person name="Schartner C.M."/>
            <person name="Ralston E.J."/>
            <person name="Meyer B.J."/>
            <person name="Haag E.S."/>
        </authorList>
    </citation>
    <scope>NUCLEOTIDE SEQUENCE [LARGE SCALE GENOMIC DNA]</scope>
    <source>
        <strain evidence="2">JU1422</strain>
    </source>
</reference>
<dbReference type="EMBL" id="PDUG01000002">
    <property type="protein sequence ID" value="PIC47031.1"/>
    <property type="molecule type" value="Genomic_DNA"/>
</dbReference>
<evidence type="ECO:0000313" key="1">
    <source>
        <dbReference type="EMBL" id="PIC47031.1"/>
    </source>
</evidence>
<keyword evidence="2" id="KW-1185">Reference proteome</keyword>
<protein>
    <submittedName>
        <fullName evidence="1">Uncharacterized protein</fullName>
    </submittedName>
</protein>
<dbReference type="Proteomes" id="UP000230233">
    <property type="component" value="Chromosome II"/>
</dbReference>
<organism evidence="1 2">
    <name type="scientific">Caenorhabditis nigoni</name>
    <dbReference type="NCBI Taxonomy" id="1611254"/>
    <lineage>
        <taxon>Eukaryota</taxon>
        <taxon>Metazoa</taxon>
        <taxon>Ecdysozoa</taxon>
        <taxon>Nematoda</taxon>
        <taxon>Chromadorea</taxon>
        <taxon>Rhabditida</taxon>
        <taxon>Rhabditina</taxon>
        <taxon>Rhabditomorpha</taxon>
        <taxon>Rhabditoidea</taxon>
        <taxon>Rhabditidae</taxon>
        <taxon>Peloderinae</taxon>
        <taxon>Caenorhabditis</taxon>
    </lineage>
</organism>
<name>A0A2G5V5W1_9PELO</name>
<gene>
    <name evidence="1" type="primary">Cnig_chr_II.g6515</name>
    <name evidence="1" type="ORF">B9Z55_006515</name>
</gene>
<sequence length="84" mass="9769">MLHSCCSEGVRCNQNIIQKLAEGELGRFVVRRRTKNQENKSKEIAFHLREIRHTPINGINQNFEQCSTGLLENKLISNFFVSFF</sequence>
<dbReference type="AlphaFoldDB" id="A0A2G5V5W1"/>
<comment type="caution">
    <text evidence="1">The sequence shown here is derived from an EMBL/GenBank/DDBJ whole genome shotgun (WGS) entry which is preliminary data.</text>
</comment>
<evidence type="ECO:0000313" key="2">
    <source>
        <dbReference type="Proteomes" id="UP000230233"/>
    </source>
</evidence>
<proteinExistence type="predicted"/>